<dbReference type="EMBL" id="CP113520">
    <property type="protein sequence ID" value="WAJ28668.1"/>
    <property type="molecule type" value="Genomic_DNA"/>
</dbReference>
<organism evidence="1 2">
    <name type="scientific">Antarcticirhabdus aurantiaca</name>
    <dbReference type="NCBI Taxonomy" id="2606717"/>
    <lineage>
        <taxon>Bacteria</taxon>
        <taxon>Pseudomonadati</taxon>
        <taxon>Pseudomonadota</taxon>
        <taxon>Alphaproteobacteria</taxon>
        <taxon>Hyphomicrobiales</taxon>
        <taxon>Aurantimonadaceae</taxon>
        <taxon>Antarcticirhabdus</taxon>
    </lineage>
</organism>
<name>A0ACD4NPG4_9HYPH</name>
<proteinExistence type="predicted"/>
<accession>A0ACD4NPG4</accession>
<keyword evidence="2" id="KW-1185">Reference proteome</keyword>
<evidence type="ECO:0000313" key="2">
    <source>
        <dbReference type="Proteomes" id="UP001163223"/>
    </source>
</evidence>
<sequence>MTGHQPLPPRGSRGDEDAQREARAILQRVQRETEPQVGAATERMIRDGAGHFLGRDADPADRVEVWGTRIGRGLGLVAFVVLAVWLVQSLSAAGG</sequence>
<evidence type="ECO:0000313" key="1">
    <source>
        <dbReference type="EMBL" id="WAJ28668.1"/>
    </source>
</evidence>
<gene>
    <name evidence="1" type="ORF">OXU80_28385</name>
</gene>
<protein>
    <submittedName>
        <fullName evidence="1">Uncharacterized protein</fullName>
    </submittedName>
</protein>
<dbReference type="Proteomes" id="UP001163223">
    <property type="component" value="Chromosome"/>
</dbReference>
<reference evidence="1" key="1">
    <citation type="submission" date="2022-11" db="EMBL/GenBank/DDBJ databases">
        <title>beta-Carotene-producing bacterium, Jeongeuplla avenae sp. nov., alleviates the salt stress of Arabidopsis seedlings.</title>
        <authorList>
            <person name="Jiang L."/>
            <person name="Lee J."/>
        </authorList>
    </citation>
    <scope>NUCLEOTIDE SEQUENCE</scope>
    <source>
        <strain evidence="1">DY_R2A_6</strain>
    </source>
</reference>